<feature type="domain" description="AB hydrolase-1" evidence="1">
    <location>
        <begin position="30"/>
        <end position="272"/>
    </location>
</feature>
<dbReference type="PANTHER" id="PTHR43433">
    <property type="entry name" value="HYDROLASE, ALPHA/BETA FOLD FAMILY PROTEIN"/>
    <property type="match status" value="1"/>
</dbReference>
<dbReference type="Pfam" id="PF12697">
    <property type="entry name" value="Abhydrolase_6"/>
    <property type="match status" value="1"/>
</dbReference>
<comment type="caution">
    <text evidence="2">The sequence shown here is derived from an EMBL/GenBank/DDBJ whole genome shotgun (WGS) entry which is preliminary data.</text>
</comment>
<sequence>MPPSTVKILRSTDDTTIFAEATGDPKNLHLVLLSGLSLSGCVFDDMCADERLLETLYIVRYDIRGHGRSGKPSTPEAYKSKLFADDFKTVQDAFGLRRPVLAGWSMGAAVATDVVRHLPSATLSGVIYLAGVPATSLLSELASPPLIAILPALVLNESVSAYQAAADAFTDKLFAQPDAVPYDVRCLHKGHSLTPVIMGLSLARPMAVEDLWRAGQEGLPLLMLQGTLDRHRIGSAKGIHQIMRPHFRNIEMVWLEGRGHALHYECREEVIEHLIRFTTKCGGKDYRAMMAI</sequence>
<name>A0AAD7GMB2_MYCRO</name>
<dbReference type="InterPro" id="IPR050471">
    <property type="entry name" value="AB_hydrolase"/>
</dbReference>
<dbReference type="AlphaFoldDB" id="A0AAD7GMB2"/>
<organism evidence="2 3">
    <name type="scientific">Mycena rosella</name>
    <name type="common">Pink bonnet</name>
    <name type="synonym">Agaricus rosellus</name>
    <dbReference type="NCBI Taxonomy" id="1033263"/>
    <lineage>
        <taxon>Eukaryota</taxon>
        <taxon>Fungi</taxon>
        <taxon>Dikarya</taxon>
        <taxon>Basidiomycota</taxon>
        <taxon>Agaricomycotina</taxon>
        <taxon>Agaricomycetes</taxon>
        <taxon>Agaricomycetidae</taxon>
        <taxon>Agaricales</taxon>
        <taxon>Marasmiineae</taxon>
        <taxon>Mycenaceae</taxon>
        <taxon>Mycena</taxon>
    </lineage>
</organism>
<evidence type="ECO:0000259" key="1">
    <source>
        <dbReference type="Pfam" id="PF12697"/>
    </source>
</evidence>
<evidence type="ECO:0000313" key="3">
    <source>
        <dbReference type="Proteomes" id="UP001221757"/>
    </source>
</evidence>
<accession>A0AAD7GMB2</accession>
<dbReference type="SUPFAM" id="SSF53474">
    <property type="entry name" value="alpha/beta-Hydrolases"/>
    <property type="match status" value="1"/>
</dbReference>
<dbReference type="PANTHER" id="PTHR43433:SF5">
    <property type="entry name" value="AB HYDROLASE-1 DOMAIN-CONTAINING PROTEIN"/>
    <property type="match status" value="1"/>
</dbReference>
<dbReference type="Gene3D" id="3.40.50.1820">
    <property type="entry name" value="alpha/beta hydrolase"/>
    <property type="match status" value="1"/>
</dbReference>
<reference evidence="2" key="1">
    <citation type="submission" date="2023-03" db="EMBL/GenBank/DDBJ databases">
        <title>Massive genome expansion in bonnet fungi (Mycena s.s.) driven by repeated elements and novel gene families across ecological guilds.</title>
        <authorList>
            <consortium name="Lawrence Berkeley National Laboratory"/>
            <person name="Harder C.B."/>
            <person name="Miyauchi S."/>
            <person name="Viragh M."/>
            <person name="Kuo A."/>
            <person name="Thoen E."/>
            <person name="Andreopoulos B."/>
            <person name="Lu D."/>
            <person name="Skrede I."/>
            <person name="Drula E."/>
            <person name="Henrissat B."/>
            <person name="Morin E."/>
            <person name="Kohler A."/>
            <person name="Barry K."/>
            <person name="LaButti K."/>
            <person name="Morin E."/>
            <person name="Salamov A."/>
            <person name="Lipzen A."/>
            <person name="Mereny Z."/>
            <person name="Hegedus B."/>
            <person name="Baldrian P."/>
            <person name="Stursova M."/>
            <person name="Weitz H."/>
            <person name="Taylor A."/>
            <person name="Grigoriev I.V."/>
            <person name="Nagy L.G."/>
            <person name="Martin F."/>
            <person name="Kauserud H."/>
        </authorList>
    </citation>
    <scope>NUCLEOTIDE SEQUENCE</scope>
    <source>
        <strain evidence="2">CBHHK067</strain>
    </source>
</reference>
<dbReference type="InterPro" id="IPR029058">
    <property type="entry name" value="AB_hydrolase_fold"/>
</dbReference>
<evidence type="ECO:0000313" key="2">
    <source>
        <dbReference type="EMBL" id="KAJ7697657.1"/>
    </source>
</evidence>
<dbReference type="Proteomes" id="UP001221757">
    <property type="component" value="Unassembled WGS sequence"/>
</dbReference>
<dbReference type="InterPro" id="IPR000073">
    <property type="entry name" value="AB_hydrolase_1"/>
</dbReference>
<proteinExistence type="predicted"/>
<gene>
    <name evidence="2" type="ORF">B0H17DRAFT_1051714</name>
</gene>
<keyword evidence="3" id="KW-1185">Reference proteome</keyword>
<dbReference type="EMBL" id="JARKIE010000029">
    <property type="protein sequence ID" value="KAJ7697657.1"/>
    <property type="molecule type" value="Genomic_DNA"/>
</dbReference>
<protein>
    <submittedName>
        <fullName evidence="2">Alpha/beta-hydrolase</fullName>
    </submittedName>
</protein>